<dbReference type="InterPro" id="IPR039422">
    <property type="entry name" value="MarR/SlyA-like"/>
</dbReference>
<dbReference type="SUPFAM" id="SSF46785">
    <property type="entry name" value="Winged helix' DNA-binding domain"/>
    <property type="match status" value="1"/>
</dbReference>
<dbReference type="InterPro" id="IPR036388">
    <property type="entry name" value="WH-like_DNA-bd_sf"/>
</dbReference>
<dbReference type="PANTHER" id="PTHR33164">
    <property type="entry name" value="TRANSCRIPTIONAL REGULATOR, MARR FAMILY"/>
    <property type="match status" value="1"/>
</dbReference>
<dbReference type="GO" id="GO:0006950">
    <property type="term" value="P:response to stress"/>
    <property type="evidence" value="ECO:0007669"/>
    <property type="project" value="TreeGrafter"/>
</dbReference>
<evidence type="ECO:0000313" key="3">
    <source>
        <dbReference type="EMBL" id="RWZ59180.1"/>
    </source>
</evidence>
<sequence>MTEPSDTSSGYWYGQERRTTHAVDVLNALRRYRRSETAMRRRTRESMKMGETDLLALQFLLRRSKEDVPVGPRDLSTYLQISSASTTVLIDRLVRSGHVERRPHPTDRRALLLVPTVATDDEVRQTLGQMHKRMLAAAETLHPDELETVVRFLDSMRNAVDAVDVHDAHDTHGPASEPSRVGRSANPSPSGR</sequence>
<evidence type="ECO:0000256" key="1">
    <source>
        <dbReference type="SAM" id="MobiDB-lite"/>
    </source>
</evidence>
<reference evidence="3 4" key="1">
    <citation type="submission" date="2018-12" db="EMBL/GenBank/DDBJ databases">
        <authorList>
            <person name="Li F."/>
        </authorList>
    </citation>
    <scope>NUCLEOTIDE SEQUENCE [LARGE SCALE GENOMIC DNA]</scope>
    <source>
        <strain evidence="3 4">8H24J-4-2</strain>
    </source>
</reference>
<comment type="caution">
    <text evidence="3">The sequence shown here is derived from an EMBL/GenBank/DDBJ whole genome shotgun (WGS) entry which is preliminary data.</text>
</comment>
<dbReference type="AlphaFoldDB" id="A0A3S4DYM8"/>
<dbReference type="RefSeq" id="WP_128499678.1">
    <property type="nucleotide sequence ID" value="NZ_RZNC01000005.1"/>
</dbReference>
<evidence type="ECO:0000313" key="4">
    <source>
        <dbReference type="Proteomes" id="UP000288603"/>
    </source>
</evidence>
<dbReference type="Proteomes" id="UP000288603">
    <property type="component" value="Unassembled WGS sequence"/>
</dbReference>
<dbReference type="OrthoDB" id="162531at2"/>
<gene>
    <name evidence="3" type="ORF">ELQ92_12985</name>
</gene>
<dbReference type="PROSITE" id="PS50995">
    <property type="entry name" value="HTH_MARR_2"/>
    <property type="match status" value="1"/>
</dbReference>
<feature type="region of interest" description="Disordered" evidence="1">
    <location>
        <begin position="168"/>
        <end position="192"/>
    </location>
</feature>
<dbReference type="InterPro" id="IPR000835">
    <property type="entry name" value="HTH_MarR-typ"/>
</dbReference>
<dbReference type="PANTHER" id="PTHR33164:SF43">
    <property type="entry name" value="HTH-TYPE TRANSCRIPTIONAL REPRESSOR YETL"/>
    <property type="match status" value="1"/>
</dbReference>
<accession>A0A3S4DYM8</accession>
<keyword evidence="4" id="KW-1185">Reference proteome</keyword>
<feature type="domain" description="HTH marR-type" evidence="2">
    <location>
        <begin position="22"/>
        <end position="158"/>
    </location>
</feature>
<dbReference type="Pfam" id="PF12802">
    <property type="entry name" value="MarR_2"/>
    <property type="match status" value="1"/>
</dbReference>
<dbReference type="EMBL" id="RZNC01000005">
    <property type="protein sequence ID" value="RWZ59180.1"/>
    <property type="molecule type" value="Genomic_DNA"/>
</dbReference>
<dbReference type="SMART" id="SM00347">
    <property type="entry name" value="HTH_MARR"/>
    <property type="match status" value="1"/>
</dbReference>
<protein>
    <submittedName>
        <fullName evidence="3">MarR family transcriptional regulator</fullName>
    </submittedName>
</protein>
<proteinExistence type="predicted"/>
<organism evidence="3 4">
    <name type="scientific">Labedella populi</name>
    <dbReference type="NCBI Taxonomy" id="2498850"/>
    <lineage>
        <taxon>Bacteria</taxon>
        <taxon>Bacillati</taxon>
        <taxon>Actinomycetota</taxon>
        <taxon>Actinomycetes</taxon>
        <taxon>Micrococcales</taxon>
        <taxon>Microbacteriaceae</taxon>
        <taxon>Labedella</taxon>
    </lineage>
</organism>
<evidence type="ECO:0000259" key="2">
    <source>
        <dbReference type="PROSITE" id="PS50995"/>
    </source>
</evidence>
<dbReference type="Gene3D" id="1.10.10.10">
    <property type="entry name" value="Winged helix-like DNA-binding domain superfamily/Winged helix DNA-binding domain"/>
    <property type="match status" value="1"/>
</dbReference>
<name>A0A3S4DYM8_9MICO</name>
<dbReference type="GO" id="GO:0003700">
    <property type="term" value="F:DNA-binding transcription factor activity"/>
    <property type="evidence" value="ECO:0007669"/>
    <property type="project" value="InterPro"/>
</dbReference>
<dbReference type="InterPro" id="IPR036390">
    <property type="entry name" value="WH_DNA-bd_sf"/>
</dbReference>